<gene>
    <name evidence="2" type="ORF">B1756_10545</name>
</gene>
<feature type="compositionally biased region" description="Basic and acidic residues" evidence="1">
    <location>
        <begin position="11"/>
        <end position="26"/>
    </location>
</feature>
<dbReference type="EMBL" id="CP019893">
    <property type="protein sequence ID" value="ARS90123.1"/>
    <property type="molecule type" value="Genomic_DNA"/>
</dbReference>
<reference evidence="3" key="1">
    <citation type="submission" date="2017-02" db="EMBL/GenBank/DDBJ databases">
        <title>Natronthermophilus aegyptiacus gen. nov.,sp. nov., an aerobic, extremely halophilic alkalithermophilic archaeon isolated from the athalassohaline Wadi An Natrun, Egypt.</title>
        <authorList>
            <person name="Zhao B."/>
        </authorList>
    </citation>
    <scope>NUCLEOTIDE SEQUENCE [LARGE SCALE GENOMIC DNA]</scope>
    <source>
        <strain evidence="3">JW/NM-HA 15</strain>
    </source>
</reference>
<proteinExistence type="predicted"/>
<evidence type="ECO:0000256" key="1">
    <source>
        <dbReference type="SAM" id="MobiDB-lite"/>
    </source>
</evidence>
<feature type="compositionally biased region" description="Acidic residues" evidence="1">
    <location>
        <begin position="121"/>
        <end position="134"/>
    </location>
</feature>
<dbReference type="GeneID" id="32894522"/>
<keyword evidence="3" id="KW-1185">Reference proteome</keyword>
<feature type="region of interest" description="Disordered" evidence="1">
    <location>
        <begin position="1"/>
        <end position="28"/>
    </location>
</feature>
<feature type="compositionally biased region" description="Polar residues" evidence="1">
    <location>
        <begin position="47"/>
        <end position="60"/>
    </location>
</feature>
<feature type="compositionally biased region" description="Acidic residues" evidence="1">
    <location>
        <begin position="173"/>
        <end position="193"/>
    </location>
</feature>
<accession>A0A2Z2HTK3</accession>
<dbReference type="OrthoDB" id="205650at2157"/>
<sequence>MVLRCSLLGHDYGEPDVEREREERGSEVVVTVQEYEECSRCGDRNVLSENTEVRSLSGTSADGAAPPRSESDAEAESTADDQPNRPDAARGEPSGAEAGAGGGASAGSESESTADPAPETTGEDAEILDAEDDASGGVTIPDAETNGPVEARPDPDGQVATDDAVSADHPSDADGEPVTDDGEILEPADESTDDDRAPGAWPDSSDVGPPVDRDGEPTTWPDPEADSDGMEATGDSSDEPGPVADDPAEEQTDAVVLEHTDPTETGADAIATDSEIVDAGPTGPEPDQEPDSSGRPSLSTGSGIERADSVPTPGETPARRTDDVQTEYYCPRCEFVEPDGQGSLRPGDICPDCRKGYLGERPVQ</sequence>
<dbReference type="Pfam" id="PF23373">
    <property type="entry name" value="DUF7093"/>
    <property type="match status" value="1"/>
</dbReference>
<protein>
    <submittedName>
        <fullName evidence="2">Uncharacterized protein</fullName>
    </submittedName>
</protein>
<evidence type="ECO:0000313" key="2">
    <source>
        <dbReference type="EMBL" id="ARS90123.1"/>
    </source>
</evidence>
<evidence type="ECO:0000313" key="3">
    <source>
        <dbReference type="Proteomes" id="UP000250088"/>
    </source>
</evidence>
<organism evidence="2 3">
    <name type="scientific">Natrarchaeobaculum aegyptiacum</name>
    <dbReference type="NCBI Taxonomy" id="745377"/>
    <lineage>
        <taxon>Archaea</taxon>
        <taxon>Methanobacteriati</taxon>
        <taxon>Methanobacteriota</taxon>
        <taxon>Stenosarchaea group</taxon>
        <taxon>Halobacteria</taxon>
        <taxon>Halobacteriales</taxon>
        <taxon>Natrialbaceae</taxon>
        <taxon>Natrarchaeobaculum</taxon>
    </lineage>
</organism>
<dbReference type="RefSeq" id="WP_086888498.1">
    <property type="nucleotide sequence ID" value="NZ_CP019893.1"/>
</dbReference>
<dbReference type="AlphaFoldDB" id="A0A2Z2HTK3"/>
<feature type="region of interest" description="Disordered" evidence="1">
    <location>
        <begin position="47"/>
        <end position="364"/>
    </location>
</feature>
<dbReference type="InterPro" id="IPR055519">
    <property type="entry name" value="DUF7093"/>
</dbReference>
<name>A0A2Z2HTK3_9EURY</name>
<feature type="compositionally biased region" description="Basic and acidic residues" evidence="1">
    <location>
        <begin position="351"/>
        <end position="364"/>
    </location>
</feature>
<dbReference type="Proteomes" id="UP000250088">
    <property type="component" value="Chromosome"/>
</dbReference>
<dbReference type="KEGG" id="naj:B1756_10545"/>